<dbReference type="GO" id="GO:0004497">
    <property type="term" value="F:monooxygenase activity"/>
    <property type="evidence" value="ECO:0007669"/>
    <property type="project" value="UniProtKB-KW"/>
</dbReference>
<evidence type="ECO:0000256" key="10">
    <source>
        <dbReference type="SAM" id="Phobius"/>
    </source>
</evidence>
<dbReference type="PROSITE" id="PS00086">
    <property type="entry name" value="CYTOCHROME_P450"/>
    <property type="match status" value="1"/>
</dbReference>
<comment type="similarity">
    <text evidence="2 9">Belongs to the cytochrome P450 family.</text>
</comment>
<dbReference type="PANTHER" id="PTHR47955">
    <property type="entry name" value="CYTOCHROME P450 FAMILY 71 PROTEIN"/>
    <property type="match status" value="1"/>
</dbReference>
<accession>A0A067KEA7</accession>
<keyword evidence="6 8" id="KW-0408">Iron</keyword>
<organism evidence="11 12">
    <name type="scientific">Jatropha curcas</name>
    <name type="common">Barbados nut</name>
    <dbReference type="NCBI Taxonomy" id="180498"/>
    <lineage>
        <taxon>Eukaryota</taxon>
        <taxon>Viridiplantae</taxon>
        <taxon>Streptophyta</taxon>
        <taxon>Embryophyta</taxon>
        <taxon>Tracheophyta</taxon>
        <taxon>Spermatophyta</taxon>
        <taxon>Magnoliopsida</taxon>
        <taxon>eudicotyledons</taxon>
        <taxon>Gunneridae</taxon>
        <taxon>Pentapetalae</taxon>
        <taxon>rosids</taxon>
        <taxon>fabids</taxon>
        <taxon>Malpighiales</taxon>
        <taxon>Euphorbiaceae</taxon>
        <taxon>Crotonoideae</taxon>
        <taxon>Jatropheae</taxon>
        <taxon>Jatropha</taxon>
    </lineage>
</organism>
<evidence type="ECO:0000313" key="12">
    <source>
        <dbReference type="Proteomes" id="UP000027138"/>
    </source>
</evidence>
<dbReference type="OrthoDB" id="2789670at2759"/>
<evidence type="ECO:0000256" key="2">
    <source>
        <dbReference type="ARBA" id="ARBA00010617"/>
    </source>
</evidence>
<evidence type="ECO:0000256" key="7">
    <source>
        <dbReference type="ARBA" id="ARBA00023033"/>
    </source>
</evidence>
<dbReference type="Gene3D" id="1.10.630.10">
    <property type="entry name" value="Cytochrome P450"/>
    <property type="match status" value="1"/>
</dbReference>
<dbReference type="PRINTS" id="PR00385">
    <property type="entry name" value="P450"/>
</dbReference>
<keyword evidence="10" id="KW-0812">Transmembrane</keyword>
<keyword evidence="10" id="KW-1133">Transmembrane helix</keyword>
<dbReference type="PRINTS" id="PR00463">
    <property type="entry name" value="EP450I"/>
</dbReference>
<evidence type="ECO:0000256" key="5">
    <source>
        <dbReference type="ARBA" id="ARBA00023002"/>
    </source>
</evidence>
<reference evidence="11 12" key="1">
    <citation type="journal article" date="2014" name="PLoS ONE">
        <title>Global Analysis of Gene Expression Profiles in Physic Nut (Jatropha curcas L.) Seedlings Exposed to Salt Stress.</title>
        <authorList>
            <person name="Zhang L."/>
            <person name="Zhang C."/>
            <person name="Wu P."/>
            <person name="Chen Y."/>
            <person name="Li M."/>
            <person name="Jiang H."/>
            <person name="Wu G."/>
        </authorList>
    </citation>
    <scope>NUCLEOTIDE SEQUENCE [LARGE SCALE GENOMIC DNA]</scope>
    <source>
        <strain evidence="12">cv. GZQX0401</strain>
        <tissue evidence="11">Young leaves</tissue>
    </source>
</reference>
<dbReference type="InterPro" id="IPR002401">
    <property type="entry name" value="Cyt_P450_E_grp-I"/>
</dbReference>
<protein>
    <recommendedName>
        <fullName evidence="13">Cytochrome P450</fullName>
    </recommendedName>
</protein>
<dbReference type="GO" id="GO:0016705">
    <property type="term" value="F:oxidoreductase activity, acting on paired donors, with incorporation or reduction of molecular oxygen"/>
    <property type="evidence" value="ECO:0007669"/>
    <property type="project" value="InterPro"/>
</dbReference>
<keyword evidence="4 8" id="KW-0479">Metal-binding</keyword>
<feature type="transmembrane region" description="Helical" evidence="10">
    <location>
        <begin position="6"/>
        <end position="24"/>
    </location>
</feature>
<dbReference type="GO" id="GO:0005506">
    <property type="term" value="F:iron ion binding"/>
    <property type="evidence" value="ECO:0007669"/>
    <property type="project" value="InterPro"/>
</dbReference>
<evidence type="ECO:0000256" key="8">
    <source>
        <dbReference type="PIRSR" id="PIRSR602401-1"/>
    </source>
</evidence>
<sequence>MASFHLHMWLSLLLLLLLPFIFLLKKKLNSKHLPPGPPRLPIIGNLHQLGTLPHYSLWQLSKKYGPVMLLQFGQVPTLIISSAEAAKELIKINDLNSCSRPRLAGTGRLSYNYLDIAFTPYGDYWREIKKICVLELFSAKRVQSFQSVREEEVGLFIDSILKSSSSSSPVDLSEKIMSLTANVTCRVAFGNSFATRGFTQERFQEVIHEALAKLGGFSASDFFPYVGWIVDRVTGLHSKLERSFQELDEFYQKIIEDHIQKGKEKHGHQDIVDVLLDLERYQTESEGIQFSKSHIKAIIMNIFLGGVDTGAIVLVWAMAELVRNPRVMRKAQEEIRRLIGDKTKVSERDINKLEYLKMVVKETLRLHPPGTLLITRETMSQFSINGYEIYPKTRVHVNAWAIGRDPKTWKNPEEFFPERFIDNSIDFKGQHYEFLPFGGGRRGCPGMTMALSLVEIALANLLFCFDWNLPGNMKEADINMEEASGSGLTTHKKEALLLVLIKYELA</sequence>
<dbReference type="InterPro" id="IPR017972">
    <property type="entry name" value="Cyt_P450_CS"/>
</dbReference>
<evidence type="ECO:0000256" key="6">
    <source>
        <dbReference type="ARBA" id="ARBA00023004"/>
    </source>
</evidence>
<dbReference type="InterPro" id="IPR036396">
    <property type="entry name" value="Cyt_P450_sf"/>
</dbReference>
<dbReference type="Pfam" id="PF00067">
    <property type="entry name" value="p450"/>
    <property type="match status" value="1"/>
</dbReference>
<comment type="cofactor">
    <cofactor evidence="1 8">
        <name>heme</name>
        <dbReference type="ChEBI" id="CHEBI:30413"/>
    </cofactor>
</comment>
<feature type="binding site" description="axial binding residue" evidence="8">
    <location>
        <position position="444"/>
    </location>
    <ligand>
        <name>heme</name>
        <dbReference type="ChEBI" id="CHEBI:30413"/>
    </ligand>
    <ligandPart>
        <name>Fe</name>
        <dbReference type="ChEBI" id="CHEBI:18248"/>
    </ligandPart>
</feature>
<keyword evidence="3 8" id="KW-0349">Heme</keyword>
<evidence type="ECO:0000256" key="4">
    <source>
        <dbReference type="ARBA" id="ARBA00022723"/>
    </source>
</evidence>
<evidence type="ECO:0008006" key="13">
    <source>
        <dbReference type="Google" id="ProtNLM"/>
    </source>
</evidence>
<name>A0A067KEA7_JATCU</name>
<dbReference type="GO" id="GO:0020037">
    <property type="term" value="F:heme binding"/>
    <property type="evidence" value="ECO:0007669"/>
    <property type="project" value="InterPro"/>
</dbReference>
<evidence type="ECO:0000313" key="11">
    <source>
        <dbReference type="EMBL" id="KDP34566.1"/>
    </source>
</evidence>
<dbReference type="AlphaFoldDB" id="A0A067KEA7"/>
<dbReference type="PANTHER" id="PTHR47955:SF19">
    <property type="entry name" value="CYTOCHROME P450 71A9-LIKE ISOFORM X1"/>
    <property type="match status" value="1"/>
</dbReference>
<keyword evidence="10" id="KW-0472">Membrane</keyword>
<dbReference type="EMBL" id="KK914525">
    <property type="protein sequence ID" value="KDP34566.1"/>
    <property type="molecule type" value="Genomic_DNA"/>
</dbReference>
<gene>
    <name evidence="11" type="ORF">JCGZ_11116</name>
</gene>
<dbReference type="InterPro" id="IPR001128">
    <property type="entry name" value="Cyt_P450"/>
</dbReference>
<feature type="transmembrane region" description="Helical" evidence="10">
    <location>
        <begin position="298"/>
        <end position="319"/>
    </location>
</feature>
<evidence type="ECO:0000256" key="9">
    <source>
        <dbReference type="RuleBase" id="RU000461"/>
    </source>
</evidence>
<dbReference type="CDD" id="cd11072">
    <property type="entry name" value="CYP71-like"/>
    <property type="match status" value="1"/>
</dbReference>
<keyword evidence="12" id="KW-1185">Reference proteome</keyword>
<dbReference type="FunFam" id="1.10.630.10:FF:000011">
    <property type="entry name" value="Cytochrome P450 83B1"/>
    <property type="match status" value="1"/>
</dbReference>
<evidence type="ECO:0000256" key="3">
    <source>
        <dbReference type="ARBA" id="ARBA00022617"/>
    </source>
</evidence>
<dbReference type="SUPFAM" id="SSF48264">
    <property type="entry name" value="Cytochrome P450"/>
    <property type="match status" value="1"/>
</dbReference>
<keyword evidence="7 9" id="KW-0503">Monooxygenase</keyword>
<evidence type="ECO:0000256" key="1">
    <source>
        <dbReference type="ARBA" id="ARBA00001971"/>
    </source>
</evidence>
<proteinExistence type="inferred from homology"/>
<dbReference type="Proteomes" id="UP000027138">
    <property type="component" value="Unassembled WGS sequence"/>
</dbReference>
<keyword evidence="5 9" id="KW-0560">Oxidoreductase</keyword>